<evidence type="ECO:0000256" key="7">
    <source>
        <dbReference type="SAM" id="MobiDB-lite"/>
    </source>
</evidence>
<keyword evidence="3" id="KW-0964">Secreted</keyword>
<feature type="region of interest" description="Disordered" evidence="7">
    <location>
        <begin position="29"/>
        <end position="85"/>
    </location>
</feature>
<keyword evidence="8" id="KW-0732">Signal</keyword>
<evidence type="ECO:0000256" key="5">
    <source>
        <dbReference type="ARBA" id="ARBA00022900"/>
    </source>
</evidence>
<dbReference type="GO" id="GO:0005576">
    <property type="term" value="C:extracellular region"/>
    <property type="evidence" value="ECO:0007669"/>
    <property type="project" value="UniProtKB-SubCell"/>
</dbReference>
<accession>A0A3P5X6C5</accession>
<dbReference type="InterPro" id="IPR023549">
    <property type="entry name" value="Subtilisin_inhibitor"/>
</dbReference>
<dbReference type="EMBL" id="UXAU01000034">
    <property type="protein sequence ID" value="VDC30102.1"/>
    <property type="molecule type" value="Genomic_DNA"/>
</dbReference>
<keyword evidence="4" id="KW-0646">Protease inhibitor</keyword>
<evidence type="ECO:0000256" key="1">
    <source>
        <dbReference type="ARBA" id="ARBA00004613"/>
    </source>
</evidence>
<feature type="domain" description="Subtilisin inhibitor" evidence="9">
    <location>
        <begin position="102"/>
        <end position="167"/>
    </location>
</feature>
<evidence type="ECO:0000256" key="8">
    <source>
        <dbReference type="SAM" id="SignalP"/>
    </source>
</evidence>
<sequence length="195" mass="18931">MREPQQIRRTRVHLAVMAVAVGLLTACSGGSGGGNTSPPAEPSASATAAPSSSAAPTPSADAETTQTAPAPEPSQPPSSGPGQGTAELSIAVIPAEGQAAINYTLVCQDGVASAESSHPTAAAACAALKANAAILSPNKPADQACTQQYGGPETATVSGVLDGTPVDASFSRTDGCTISAWNAAHDVLGVTGGAV</sequence>
<evidence type="ECO:0000313" key="10">
    <source>
        <dbReference type="EMBL" id="VDC30102.1"/>
    </source>
</evidence>
<comment type="subcellular location">
    <subcellularLocation>
        <location evidence="1">Secreted</location>
    </subcellularLocation>
</comment>
<evidence type="ECO:0000256" key="2">
    <source>
        <dbReference type="ARBA" id="ARBA00010472"/>
    </source>
</evidence>
<dbReference type="PROSITE" id="PS51257">
    <property type="entry name" value="PROKAR_LIPOPROTEIN"/>
    <property type="match status" value="1"/>
</dbReference>
<evidence type="ECO:0000259" key="9">
    <source>
        <dbReference type="Pfam" id="PF00720"/>
    </source>
</evidence>
<dbReference type="SUPFAM" id="SSF55399">
    <property type="entry name" value="Subtilisin inhibitor"/>
    <property type="match status" value="1"/>
</dbReference>
<name>A0A3P5X6C5_9MICC</name>
<dbReference type="OrthoDB" id="3427327at2"/>
<proteinExistence type="inferred from homology"/>
<reference evidence="10 11" key="1">
    <citation type="submission" date="2018-11" db="EMBL/GenBank/DDBJ databases">
        <authorList>
            <person name="Criscuolo A."/>
        </authorList>
    </citation>
    <scope>NUCLEOTIDE SEQUENCE [LARGE SCALE GENOMIC DNA]</scope>
    <source>
        <strain evidence="10">AT11b</strain>
    </source>
</reference>
<keyword evidence="11" id="KW-1185">Reference proteome</keyword>
<keyword evidence="6" id="KW-1015">Disulfide bond</keyword>
<dbReference type="GO" id="GO:0004867">
    <property type="term" value="F:serine-type endopeptidase inhibitor activity"/>
    <property type="evidence" value="ECO:0007669"/>
    <property type="project" value="UniProtKB-KW"/>
</dbReference>
<organism evidence="10 11">
    <name type="scientific">Arthrobacter ulcerisalmonis</name>
    <dbReference type="NCBI Taxonomy" id="2483813"/>
    <lineage>
        <taxon>Bacteria</taxon>
        <taxon>Bacillati</taxon>
        <taxon>Actinomycetota</taxon>
        <taxon>Actinomycetes</taxon>
        <taxon>Micrococcales</taxon>
        <taxon>Micrococcaceae</taxon>
        <taxon>Arthrobacter</taxon>
    </lineage>
</organism>
<dbReference type="Proteomes" id="UP000280861">
    <property type="component" value="Unassembled WGS sequence"/>
</dbReference>
<dbReference type="Pfam" id="PF00720">
    <property type="entry name" value="SSI"/>
    <property type="match status" value="1"/>
</dbReference>
<evidence type="ECO:0000256" key="4">
    <source>
        <dbReference type="ARBA" id="ARBA00022690"/>
    </source>
</evidence>
<evidence type="ECO:0000313" key="11">
    <source>
        <dbReference type="Proteomes" id="UP000280861"/>
    </source>
</evidence>
<protein>
    <submittedName>
        <fullName evidence="10">Subtilase-type protease inhibitor</fullName>
    </submittedName>
</protein>
<keyword evidence="5" id="KW-0722">Serine protease inhibitor</keyword>
<comment type="similarity">
    <text evidence="2">Belongs to the protease inhibitor I16 (SSI) family.</text>
</comment>
<evidence type="ECO:0000256" key="3">
    <source>
        <dbReference type="ARBA" id="ARBA00022525"/>
    </source>
</evidence>
<feature type="compositionally biased region" description="Pro residues" evidence="7">
    <location>
        <begin position="70"/>
        <end position="79"/>
    </location>
</feature>
<dbReference type="InterPro" id="IPR036819">
    <property type="entry name" value="Subtilisin_inhibitor-like_sf"/>
</dbReference>
<dbReference type="Gene3D" id="3.30.350.10">
    <property type="entry name" value="Subtilisin inhibitor-like"/>
    <property type="match status" value="1"/>
</dbReference>
<feature type="signal peptide" evidence="8">
    <location>
        <begin position="1"/>
        <end position="33"/>
    </location>
</feature>
<evidence type="ECO:0000256" key="6">
    <source>
        <dbReference type="ARBA" id="ARBA00023157"/>
    </source>
</evidence>
<feature type="compositionally biased region" description="Low complexity" evidence="7">
    <location>
        <begin position="36"/>
        <end position="69"/>
    </location>
</feature>
<dbReference type="RefSeq" id="WP_124092474.1">
    <property type="nucleotide sequence ID" value="NZ_CBCRYA010000041.1"/>
</dbReference>
<gene>
    <name evidence="10" type="primary">sti</name>
    <name evidence="10" type="ORF">PSET11_02363</name>
</gene>
<dbReference type="AlphaFoldDB" id="A0A3P5X6C5"/>
<feature type="chain" id="PRO_5017986654" evidence="8">
    <location>
        <begin position="34"/>
        <end position="195"/>
    </location>
</feature>